<dbReference type="EMBL" id="JAHCMY010000010">
    <property type="protein sequence ID" value="MBS9525298.1"/>
    <property type="molecule type" value="Genomic_DNA"/>
</dbReference>
<dbReference type="SUPFAM" id="SSF51004">
    <property type="entry name" value="C-terminal (heme d1) domain of cytochrome cd1-nitrite reductase"/>
    <property type="match status" value="1"/>
</dbReference>
<gene>
    <name evidence="2" type="ORF">KI659_14865</name>
</gene>
<organism evidence="2 3">
    <name type="scientific">Litoribacter ruber</name>
    <dbReference type="NCBI Taxonomy" id="702568"/>
    <lineage>
        <taxon>Bacteria</taxon>
        <taxon>Pseudomonadati</taxon>
        <taxon>Bacteroidota</taxon>
        <taxon>Cytophagia</taxon>
        <taxon>Cytophagales</taxon>
        <taxon>Cyclobacteriaceae</taxon>
        <taxon>Litoribacter</taxon>
    </lineage>
</organism>
<evidence type="ECO:0000313" key="2">
    <source>
        <dbReference type="EMBL" id="MBS9525298.1"/>
    </source>
</evidence>
<dbReference type="Pfam" id="PF08309">
    <property type="entry name" value="LVIVD"/>
    <property type="match status" value="2"/>
</dbReference>
<accession>A0AAP2CID1</accession>
<evidence type="ECO:0008006" key="4">
    <source>
        <dbReference type="Google" id="ProtNLM"/>
    </source>
</evidence>
<evidence type="ECO:0000256" key="1">
    <source>
        <dbReference type="SAM" id="SignalP"/>
    </source>
</evidence>
<protein>
    <recommendedName>
        <fullName evidence="4">LVIVD repeat-containing protein</fullName>
    </recommendedName>
</protein>
<dbReference type="PROSITE" id="PS51257">
    <property type="entry name" value="PROKAR_LIPOPROTEIN"/>
    <property type="match status" value="1"/>
</dbReference>
<feature type="chain" id="PRO_5042823133" description="LVIVD repeat-containing protein" evidence="1">
    <location>
        <begin position="19"/>
        <end position="539"/>
    </location>
</feature>
<keyword evidence="3" id="KW-1185">Reference proteome</keyword>
<dbReference type="RefSeq" id="WP_213946157.1">
    <property type="nucleotide sequence ID" value="NZ_JAHCMY010000010.1"/>
</dbReference>
<comment type="caution">
    <text evidence="2">The sequence shown here is derived from an EMBL/GenBank/DDBJ whole genome shotgun (WGS) entry which is preliminary data.</text>
</comment>
<dbReference type="AlphaFoldDB" id="A0AAP2CID1"/>
<dbReference type="Gene3D" id="2.130.10.10">
    <property type="entry name" value="YVTN repeat-like/Quinoprotein amine dehydrogenase"/>
    <property type="match status" value="1"/>
</dbReference>
<dbReference type="Proteomes" id="UP001319104">
    <property type="component" value="Unassembled WGS sequence"/>
</dbReference>
<keyword evidence="1" id="KW-0732">Signal</keyword>
<feature type="signal peptide" evidence="1">
    <location>
        <begin position="1"/>
        <end position="18"/>
    </location>
</feature>
<dbReference type="InterPro" id="IPR015943">
    <property type="entry name" value="WD40/YVTN_repeat-like_dom_sf"/>
</dbReference>
<dbReference type="InterPro" id="IPR011048">
    <property type="entry name" value="Haem_d1_sf"/>
</dbReference>
<dbReference type="InterPro" id="IPR013211">
    <property type="entry name" value="LVIVD"/>
</dbReference>
<evidence type="ECO:0000313" key="3">
    <source>
        <dbReference type="Proteomes" id="UP001319104"/>
    </source>
</evidence>
<proteinExistence type="predicted"/>
<sequence length="539" mass="57113">MRILQVSALAVFFLGLMACNNEDSVPNARQDSTISINNDSESLSKRIKTSSAGVVGMRGFSDAASRGLDSEKMPAGTMALELVGQVAPPVVNGVTLQANHVGIDGDYAYVAYTTQGPIFHGAIEVLDISNLPTPKMVSQAIFKHSNINSITYDAGKLYMAISSDIYKEEGVEAPSNLLSVSVANGQLANDFKFHAVSGSAGTDVIHTENKVIVTSGTSGAASIFDINTMEMVKEVEMEDLRSVVYGNGKLAVLDGTKGVNFLDLANFSVTGNIPVNLTIPHSKRTMDIHGDQLLVAEGPNGVGVYDMISGALVDRLAIPEGENEVAIEDFVTNAVSTNQGHIFMANGGAGLSVSEFGANKVEELGVLEIGGSSNYVRVNDDYIFVASGKEGLQVIKTNRIDEVTDPICDGLPRYTGNATMNVNNGAQGYSGTALVHVVNVNDELTYCGSLAVTNRVNVNQQGQFNMRGNLVVGKQGENSGLIINGKMTVNGHLVVYGDLTLNNRAVLEFVGENSTLTVFGRTSIHNQASMTGNFKNLTK</sequence>
<name>A0AAP2CID1_9BACT</name>
<reference evidence="2 3" key="1">
    <citation type="submission" date="2021-05" db="EMBL/GenBank/DDBJ databases">
        <authorList>
            <person name="Zhang Z.D."/>
            <person name="Osman G."/>
        </authorList>
    </citation>
    <scope>NUCLEOTIDE SEQUENCE [LARGE SCALE GENOMIC DNA]</scope>
    <source>
        <strain evidence="2 3">KCTC 32217</strain>
    </source>
</reference>